<dbReference type="EMBL" id="CP121252">
    <property type="protein sequence ID" value="WFP16876.1"/>
    <property type="molecule type" value="Genomic_DNA"/>
</dbReference>
<feature type="region of interest" description="Disordered" evidence="1">
    <location>
        <begin position="74"/>
        <end position="93"/>
    </location>
</feature>
<evidence type="ECO:0000313" key="3">
    <source>
        <dbReference type="EMBL" id="WFP16876.1"/>
    </source>
</evidence>
<organism evidence="3 4">
    <name type="scientific">Citricoccus muralis</name>
    <dbReference type="NCBI Taxonomy" id="169134"/>
    <lineage>
        <taxon>Bacteria</taxon>
        <taxon>Bacillati</taxon>
        <taxon>Actinomycetota</taxon>
        <taxon>Actinomycetes</taxon>
        <taxon>Micrococcales</taxon>
        <taxon>Micrococcaceae</taxon>
        <taxon>Citricoccus</taxon>
    </lineage>
</organism>
<dbReference type="Proteomes" id="UP001219037">
    <property type="component" value="Chromosome"/>
</dbReference>
<name>A0ABY8H774_9MICC</name>
<protein>
    <recommendedName>
        <fullName evidence="2">DUF8083 domain-containing protein</fullName>
    </recommendedName>
</protein>
<evidence type="ECO:0000313" key="4">
    <source>
        <dbReference type="Proteomes" id="UP001219037"/>
    </source>
</evidence>
<evidence type="ECO:0000259" key="2">
    <source>
        <dbReference type="Pfam" id="PF26312"/>
    </source>
</evidence>
<evidence type="ECO:0000256" key="1">
    <source>
        <dbReference type="SAM" id="MobiDB-lite"/>
    </source>
</evidence>
<gene>
    <name evidence="3" type="ORF">P8192_01765</name>
</gene>
<proteinExistence type="predicted"/>
<feature type="domain" description="DUF8083" evidence="2">
    <location>
        <begin position="3"/>
        <end position="310"/>
    </location>
</feature>
<dbReference type="RefSeq" id="WP_278158001.1">
    <property type="nucleotide sequence ID" value="NZ_CP121252.1"/>
</dbReference>
<accession>A0ABY8H774</accession>
<keyword evidence="4" id="KW-1185">Reference proteome</keyword>
<dbReference type="InterPro" id="IPR058396">
    <property type="entry name" value="DUF8083"/>
</dbReference>
<reference evidence="3 4" key="1">
    <citation type="submission" date="2023-04" db="EMBL/GenBank/DDBJ databases">
        <title>Funneling lignin-derived compounds into biodiesel using alkali-halophilic Citricoccus sp. P2.</title>
        <authorList>
            <person name="Luo C.-B."/>
        </authorList>
    </citation>
    <scope>NUCLEOTIDE SEQUENCE [LARGE SCALE GENOMIC DNA]</scope>
    <source>
        <strain evidence="3 4">P2</strain>
    </source>
</reference>
<dbReference type="Pfam" id="PF26312">
    <property type="entry name" value="DUF8083"/>
    <property type="match status" value="1"/>
</dbReference>
<sequence length="314" mass="35651">MEFQAELRVYEPLSRFDDRVATHIARATPRDRDAVEAASAQRAEARNYARELNPFPRPELPELVRVLRFRVPAKDRPNNSPTQVGGPHDGAVAGHSEFFCPEELALRSEMAATRLERDLQNDHLYWMMVPERTREKNVARLITGDGPVRLPQDHHERPVHTRAAVWGIPLAWFTLFGDDARSRTETQLSTEFPDQVVTGTHPHTGAFTARRITRLTLAQERARRAAATVSLHAPDWEVLEDLTGLVTWLESFHPDAYLELDYGGLARFVWPDDSVFDVATALEALEQGDAPTAMIANQRLVRRWITVRQRGRAS</sequence>